<proteinExistence type="predicted"/>
<dbReference type="InterPro" id="IPR056924">
    <property type="entry name" value="SH3_Tf2-1"/>
</dbReference>
<feature type="domain" description="Tf2-1-like SH3-like" evidence="1">
    <location>
        <begin position="165"/>
        <end position="200"/>
    </location>
</feature>
<dbReference type="InterPro" id="IPR036397">
    <property type="entry name" value="RNaseH_sf"/>
</dbReference>
<keyword evidence="3" id="KW-1185">Reference proteome</keyword>
<reference evidence="2" key="2">
    <citation type="submission" date="2022-01" db="EMBL/GenBank/DDBJ databases">
        <authorList>
            <person name="Yamashiro T."/>
            <person name="Shiraishi A."/>
            <person name="Satake H."/>
            <person name="Nakayama K."/>
        </authorList>
    </citation>
    <scope>NUCLEOTIDE SEQUENCE</scope>
</reference>
<sequence>MPIPWIDGILPKVKVVADALSKKEKLKPSRVRALGMIVKTSLKARILKAQSETLKEENLEAEKLYNVDQKFEFWLDGRALGTQLDMSTAYHPQTDESESTIQIMEDMLRACVIDFKGSWDTHLPLLTRLDIIQETVNKITTTKERLRIARSRQKSYADNRRKSLEFQILENVDTTAYKLELPQELNGIHDVFHVSNLKKCLTDKMLVVLLEEIHITDKLLFK</sequence>
<keyword evidence="2" id="KW-0695">RNA-directed DNA polymerase</keyword>
<accession>A0ABQ5G9N6</accession>
<dbReference type="Pfam" id="PF24626">
    <property type="entry name" value="SH3_Tf2-1"/>
    <property type="match status" value="1"/>
</dbReference>
<organism evidence="2 3">
    <name type="scientific">Tanacetum coccineum</name>
    <dbReference type="NCBI Taxonomy" id="301880"/>
    <lineage>
        <taxon>Eukaryota</taxon>
        <taxon>Viridiplantae</taxon>
        <taxon>Streptophyta</taxon>
        <taxon>Embryophyta</taxon>
        <taxon>Tracheophyta</taxon>
        <taxon>Spermatophyta</taxon>
        <taxon>Magnoliopsida</taxon>
        <taxon>eudicotyledons</taxon>
        <taxon>Gunneridae</taxon>
        <taxon>Pentapetalae</taxon>
        <taxon>asterids</taxon>
        <taxon>campanulids</taxon>
        <taxon>Asterales</taxon>
        <taxon>Asteraceae</taxon>
        <taxon>Asteroideae</taxon>
        <taxon>Anthemideae</taxon>
        <taxon>Anthemidinae</taxon>
        <taxon>Tanacetum</taxon>
    </lineage>
</organism>
<dbReference type="PANTHER" id="PTHR46148:SF59">
    <property type="entry name" value="NUCLEOTIDYLTRANSFERASE, RIBONUCLEASE H"/>
    <property type="match status" value="1"/>
</dbReference>
<dbReference type="Gene3D" id="3.30.420.10">
    <property type="entry name" value="Ribonuclease H-like superfamily/Ribonuclease H"/>
    <property type="match status" value="1"/>
</dbReference>
<reference evidence="2" key="1">
    <citation type="journal article" date="2022" name="Int. J. Mol. Sci.">
        <title>Draft Genome of Tanacetum Coccineum: Genomic Comparison of Closely Related Tanacetum-Family Plants.</title>
        <authorList>
            <person name="Yamashiro T."/>
            <person name="Shiraishi A."/>
            <person name="Nakayama K."/>
            <person name="Satake H."/>
        </authorList>
    </citation>
    <scope>NUCLEOTIDE SEQUENCE</scope>
</reference>
<keyword evidence="2" id="KW-0548">Nucleotidyltransferase</keyword>
<dbReference type="Proteomes" id="UP001151760">
    <property type="component" value="Unassembled WGS sequence"/>
</dbReference>
<keyword evidence="2" id="KW-0808">Transferase</keyword>
<evidence type="ECO:0000313" key="3">
    <source>
        <dbReference type="Proteomes" id="UP001151760"/>
    </source>
</evidence>
<dbReference type="EMBL" id="BQNB010018191">
    <property type="protein sequence ID" value="GJT71727.1"/>
    <property type="molecule type" value="Genomic_DNA"/>
</dbReference>
<evidence type="ECO:0000259" key="1">
    <source>
        <dbReference type="Pfam" id="PF24626"/>
    </source>
</evidence>
<gene>
    <name evidence="2" type="ORF">Tco_1031013</name>
</gene>
<evidence type="ECO:0000313" key="2">
    <source>
        <dbReference type="EMBL" id="GJT71727.1"/>
    </source>
</evidence>
<dbReference type="GO" id="GO:0003964">
    <property type="term" value="F:RNA-directed DNA polymerase activity"/>
    <property type="evidence" value="ECO:0007669"/>
    <property type="project" value="UniProtKB-KW"/>
</dbReference>
<dbReference type="PANTHER" id="PTHR46148">
    <property type="entry name" value="CHROMO DOMAIN-CONTAINING PROTEIN"/>
    <property type="match status" value="1"/>
</dbReference>
<comment type="caution">
    <text evidence="2">The sequence shown here is derived from an EMBL/GenBank/DDBJ whole genome shotgun (WGS) entry which is preliminary data.</text>
</comment>
<name>A0ABQ5G9N6_9ASTR</name>
<protein>
    <submittedName>
        <fullName evidence="2">Reverse transcriptase domain-containing protein</fullName>
    </submittedName>
</protein>